<dbReference type="OrthoDB" id="10409761at2759"/>
<name>A0A167IX32_CALVF</name>
<dbReference type="EMBL" id="KV417304">
    <property type="protein sequence ID" value="KZO93044.1"/>
    <property type="molecule type" value="Genomic_DNA"/>
</dbReference>
<organism evidence="1 2">
    <name type="scientific">Calocera viscosa (strain TUFC12733)</name>
    <dbReference type="NCBI Taxonomy" id="1330018"/>
    <lineage>
        <taxon>Eukaryota</taxon>
        <taxon>Fungi</taxon>
        <taxon>Dikarya</taxon>
        <taxon>Basidiomycota</taxon>
        <taxon>Agaricomycotina</taxon>
        <taxon>Dacrymycetes</taxon>
        <taxon>Dacrymycetales</taxon>
        <taxon>Dacrymycetaceae</taxon>
        <taxon>Calocera</taxon>
    </lineage>
</organism>
<accession>A0A167IX32</accession>
<dbReference type="AlphaFoldDB" id="A0A167IX32"/>
<dbReference type="Proteomes" id="UP000076738">
    <property type="component" value="Unassembled WGS sequence"/>
</dbReference>
<gene>
    <name evidence="1" type="ORF">CALVIDRAFT_540291</name>
</gene>
<keyword evidence="2" id="KW-1185">Reference proteome</keyword>
<sequence length="179" mass="20026">MDNHTAQAPEMFAEDEVSISDYVDNPDDQQEIAIQLCTMLSAAGTSVNEKGDFVMDATQLQAFAALLRRNRFLAGKKVRKYYKRRSRRVLDQIPETDIEASLNSANRGERDKFGLGSTLRGKVAAVEIKLPLSELRPLSAEAERVNVEGTFEIGEVVLTVAADNKSYWPGEVQMSRSWR</sequence>
<proteinExistence type="predicted"/>
<reference evidence="1 2" key="1">
    <citation type="journal article" date="2016" name="Mol. Biol. Evol.">
        <title>Comparative Genomics of Early-Diverging Mushroom-Forming Fungi Provides Insights into the Origins of Lignocellulose Decay Capabilities.</title>
        <authorList>
            <person name="Nagy L.G."/>
            <person name="Riley R."/>
            <person name="Tritt A."/>
            <person name="Adam C."/>
            <person name="Daum C."/>
            <person name="Floudas D."/>
            <person name="Sun H."/>
            <person name="Yadav J.S."/>
            <person name="Pangilinan J."/>
            <person name="Larsson K.H."/>
            <person name="Matsuura K."/>
            <person name="Barry K."/>
            <person name="Labutti K."/>
            <person name="Kuo R."/>
            <person name="Ohm R.A."/>
            <person name="Bhattacharya S.S."/>
            <person name="Shirouzu T."/>
            <person name="Yoshinaga Y."/>
            <person name="Martin F.M."/>
            <person name="Grigoriev I.V."/>
            <person name="Hibbett D.S."/>
        </authorList>
    </citation>
    <scope>NUCLEOTIDE SEQUENCE [LARGE SCALE GENOMIC DNA]</scope>
    <source>
        <strain evidence="1 2">TUFC12733</strain>
    </source>
</reference>
<evidence type="ECO:0000313" key="2">
    <source>
        <dbReference type="Proteomes" id="UP000076738"/>
    </source>
</evidence>
<evidence type="ECO:0000313" key="1">
    <source>
        <dbReference type="EMBL" id="KZO93044.1"/>
    </source>
</evidence>
<protein>
    <submittedName>
        <fullName evidence="1">Uncharacterized protein</fullName>
    </submittedName>
</protein>